<evidence type="ECO:0000313" key="1">
    <source>
        <dbReference type="EMBL" id="GKU88730.1"/>
    </source>
</evidence>
<sequence>MPWKIGEKAWNFSFFLVQEPDLEPRNLSPCWKIRICPALLCPSAGCSCFVGVICSGFGSVNFSPALAAGLFPNLLAPVPCL</sequence>
<dbReference type="AlphaFoldDB" id="A0AAV5HPV5"/>
<evidence type="ECO:0000313" key="2">
    <source>
        <dbReference type="Proteomes" id="UP001054252"/>
    </source>
</evidence>
<dbReference type="EMBL" id="BPVZ01000003">
    <property type="protein sequence ID" value="GKU88730.1"/>
    <property type="molecule type" value="Genomic_DNA"/>
</dbReference>
<proteinExistence type="predicted"/>
<dbReference type="Proteomes" id="UP001054252">
    <property type="component" value="Unassembled WGS sequence"/>
</dbReference>
<comment type="caution">
    <text evidence="1">The sequence shown here is derived from an EMBL/GenBank/DDBJ whole genome shotgun (WGS) entry which is preliminary data.</text>
</comment>
<accession>A0AAV5HPV5</accession>
<organism evidence="1 2">
    <name type="scientific">Rubroshorea leprosula</name>
    <dbReference type="NCBI Taxonomy" id="152421"/>
    <lineage>
        <taxon>Eukaryota</taxon>
        <taxon>Viridiplantae</taxon>
        <taxon>Streptophyta</taxon>
        <taxon>Embryophyta</taxon>
        <taxon>Tracheophyta</taxon>
        <taxon>Spermatophyta</taxon>
        <taxon>Magnoliopsida</taxon>
        <taxon>eudicotyledons</taxon>
        <taxon>Gunneridae</taxon>
        <taxon>Pentapetalae</taxon>
        <taxon>rosids</taxon>
        <taxon>malvids</taxon>
        <taxon>Malvales</taxon>
        <taxon>Dipterocarpaceae</taxon>
        <taxon>Rubroshorea</taxon>
    </lineage>
</organism>
<keyword evidence="2" id="KW-1185">Reference proteome</keyword>
<gene>
    <name evidence="1" type="ORF">SLEP1_g2960</name>
</gene>
<name>A0AAV5HPV5_9ROSI</name>
<reference evidence="1 2" key="1">
    <citation type="journal article" date="2021" name="Commun. Biol.">
        <title>The genome of Shorea leprosula (Dipterocarpaceae) highlights the ecological relevance of drought in aseasonal tropical rainforests.</title>
        <authorList>
            <person name="Ng K.K.S."/>
            <person name="Kobayashi M.J."/>
            <person name="Fawcett J.A."/>
            <person name="Hatakeyama M."/>
            <person name="Paape T."/>
            <person name="Ng C.H."/>
            <person name="Ang C.C."/>
            <person name="Tnah L.H."/>
            <person name="Lee C.T."/>
            <person name="Nishiyama T."/>
            <person name="Sese J."/>
            <person name="O'Brien M.J."/>
            <person name="Copetti D."/>
            <person name="Mohd Noor M.I."/>
            <person name="Ong R.C."/>
            <person name="Putra M."/>
            <person name="Sireger I.Z."/>
            <person name="Indrioko S."/>
            <person name="Kosugi Y."/>
            <person name="Izuno A."/>
            <person name="Isagi Y."/>
            <person name="Lee S.L."/>
            <person name="Shimizu K.K."/>
        </authorList>
    </citation>
    <scope>NUCLEOTIDE SEQUENCE [LARGE SCALE GENOMIC DNA]</scope>
    <source>
        <strain evidence="1">214</strain>
    </source>
</reference>
<protein>
    <submittedName>
        <fullName evidence="1">Uncharacterized protein</fullName>
    </submittedName>
</protein>